<evidence type="ECO:0000256" key="3">
    <source>
        <dbReference type="ARBA" id="ARBA00022824"/>
    </source>
</evidence>
<keyword evidence="13" id="KW-1185">Reference proteome</keyword>
<dbReference type="CDD" id="cd21671">
    <property type="entry name" value="SMP_Mmm1"/>
    <property type="match status" value="1"/>
</dbReference>
<accession>A0A4C2EBT1</accession>
<evidence type="ECO:0000256" key="8">
    <source>
        <dbReference type="HAMAP-Rule" id="MF_03103"/>
    </source>
</evidence>
<feature type="compositionally biased region" description="Low complexity" evidence="9">
    <location>
        <begin position="153"/>
        <end position="164"/>
    </location>
</feature>
<dbReference type="EMBL" id="BIMX01000032">
    <property type="protein sequence ID" value="GCF01402.1"/>
    <property type="molecule type" value="Genomic_DNA"/>
</dbReference>
<comment type="function">
    <text evidence="8">Component of the ERMES/MDM complex, which serves as a molecular tether to connect the endoplasmic reticulum (ER) and mitochondria. Components of this complex are involved in the control of mitochondrial shape and protein biogenesis, and function in nonvesicular lipid trafficking between the ER and mitochondria. The MDM12-MMM1 subcomplex functions in the major beta-barrel assembly pathway that is responsible for biogenesis of all outer membrane beta-barrel proteins, and acts in a late step after the SAM complex. The MDM10-MDM12-MMM1 subcomplex further acts in the TOM40-specific pathway after the action of the MDM12-MMM1 complex. Essential for establishing and maintaining the structure of mitochondria and maintenance of mtDNA nucleoids.</text>
</comment>
<keyword evidence="2 8" id="KW-0812">Transmembrane</keyword>
<feature type="topological domain" description="Cytoplasmic" evidence="8">
    <location>
        <begin position="139"/>
        <end position="459"/>
    </location>
</feature>
<dbReference type="PANTHER" id="PTHR13466:SF0">
    <property type="entry name" value="SMP-LTD DOMAIN-CONTAINING PROTEIN"/>
    <property type="match status" value="1"/>
</dbReference>
<feature type="transmembrane region" description="Helical" evidence="10">
    <location>
        <begin position="118"/>
        <end position="138"/>
    </location>
</feature>
<dbReference type="GO" id="GO:0032865">
    <property type="term" value="C:ERMES complex"/>
    <property type="evidence" value="ECO:0007669"/>
    <property type="project" value="UniProtKB-UniRule"/>
</dbReference>
<keyword evidence="3 8" id="KW-0256">Endoplasmic reticulum</keyword>
<dbReference type="OrthoDB" id="5599157at2759"/>
<evidence type="ECO:0000256" key="2">
    <source>
        <dbReference type="ARBA" id="ARBA00022692"/>
    </source>
</evidence>
<comment type="subcellular location">
    <subcellularLocation>
        <location evidence="8">Endoplasmic reticulum membrane</location>
        <topology evidence="8">Single-pass type I membrane protein</topology>
    </subcellularLocation>
    <text evidence="8">The ERMES/MDM complex localizes to a few discrete foci (around 10 per single cell), that represent mitochondria-endoplasmic reticulum junctions. These foci are often found next to mtDNA nucleoids.</text>
</comment>
<dbReference type="Pfam" id="PF10296">
    <property type="entry name" value="MMM1"/>
    <property type="match status" value="1"/>
</dbReference>
<dbReference type="PROSITE" id="PS51847">
    <property type="entry name" value="SMP"/>
    <property type="match status" value="1"/>
</dbReference>
<feature type="region of interest" description="Disordered" evidence="9">
    <location>
        <begin position="143"/>
        <end position="164"/>
    </location>
</feature>
<keyword evidence="6" id="KW-0446">Lipid-binding</keyword>
<evidence type="ECO:0000256" key="4">
    <source>
        <dbReference type="ARBA" id="ARBA00022989"/>
    </source>
</evidence>
<evidence type="ECO:0000256" key="1">
    <source>
        <dbReference type="ARBA" id="ARBA00022448"/>
    </source>
</evidence>
<proteinExistence type="inferred from homology"/>
<keyword evidence="4 8" id="KW-1133">Transmembrane helix</keyword>
<comment type="similarity">
    <text evidence="8">Belongs to the MMM1 family.</text>
</comment>
<feature type="region of interest" description="Disordered" evidence="9">
    <location>
        <begin position="440"/>
        <end position="459"/>
    </location>
</feature>
<name>A0A4C2EBT1_9SACH</name>
<dbReference type="PANTHER" id="PTHR13466">
    <property type="entry name" value="TEX2 PROTEIN-RELATED"/>
    <property type="match status" value="1"/>
</dbReference>
<dbReference type="GO" id="GO:0045040">
    <property type="term" value="P:protein insertion into mitochondrial outer membrane"/>
    <property type="evidence" value="ECO:0007669"/>
    <property type="project" value="UniProtKB-UniRule"/>
</dbReference>
<dbReference type="GO" id="GO:0008289">
    <property type="term" value="F:lipid binding"/>
    <property type="evidence" value="ECO:0007669"/>
    <property type="project" value="UniProtKB-KW"/>
</dbReference>
<dbReference type="Proteomes" id="UP000301737">
    <property type="component" value="Unassembled WGS sequence"/>
</dbReference>
<comment type="caution">
    <text evidence="12">The sequence shown here is derived from an EMBL/GenBank/DDBJ whole genome shotgun (WGS) entry which is preliminary data.</text>
</comment>
<evidence type="ECO:0000256" key="10">
    <source>
        <dbReference type="SAM" id="Phobius"/>
    </source>
</evidence>
<dbReference type="GO" id="GO:0006869">
    <property type="term" value="P:lipid transport"/>
    <property type="evidence" value="ECO:0007669"/>
    <property type="project" value="UniProtKB-KW"/>
</dbReference>
<reference evidence="12 13" key="1">
    <citation type="submission" date="2019-01" db="EMBL/GenBank/DDBJ databases">
        <title>Draft Genome Sequencing of Zygosaccharomyces mellis Ca-7.</title>
        <authorList>
            <person name="Shiwa Y."/>
            <person name="Kanesaki Y."/>
            <person name="Ishige T."/>
            <person name="Mura K."/>
            <person name="Hori T."/>
            <person name="Tamura T."/>
        </authorList>
    </citation>
    <scope>NUCLEOTIDE SEQUENCE [LARGE SCALE GENOMIC DNA]</scope>
    <source>
        <strain evidence="12 13">Ca-7</strain>
    </source>
</reference>
<protein>
    <recommendedName>
        <fullName evidence="8">Maintenance of mitochondrial morphology protein 1</fullName>
    </recommendedName>
</protein>
<dbReference type="HAMAP" id="MF_03103">
    <property type="entry name" value="Mmm1"/>
    <property type="match status" value="1"/>
</dbReference>
<dbReference type="InterPro" id="IPR027537">
    <property type="entry name" value="Mmm1"/>
</dbReference>
<dbReference type="InterPro" id="IPR019411">
    <property type="entry name" value="MMM1_dom"/>
</dbReference>
<keyword evidence="1" id="KW-0813">Transport</keyword>
<organism evidence="12 13">
    <name type="scientific">Zygosaccharomyces mellis</name>
    <dbReference type="NCBI Taxonomy" id="42258"/>
    <lineage>
        <taxon>Eukaryota</taxon>
        <taxon>Fungi</taxon>
        <taxon>Dikarya</taxon>
        <taxon>Ascomycota</taxon>
        <taxon>Saccharomycotina</taxon>
        <taxon>Saccharomycetes</taxon>
        <taxon>Saccharomycetales</taxon>
        <taxon>Saccharomycetaceae</taxon>
        <taxon>Zygosaccharomyces</taxon>
    </lineage>
</organism>
<evidence type="ECO:0000313" key="12">
    <source>
        <dbReference type="EMBL" id="GCF01402.1"/>
    </source>
</evidence>
<evidence type="ECO:0000313" key="13">
    <source>
        <dbReference type="Proteomes" id="UP000301737"/>
    </source>
</evidence>
<keyword evidence="7 8" id="KW-0472">Membrane</keyword>
<feature type="topological domain" description="Lumenal" evidence="8">
    <location>
        <begin position="1"/>
        <end position="117"/>
    </location>
</feature>
<evidence type="ECO:0000259" key="11">
    <source>
        <dbReference type="PROSITE" id="PS51847"/>
    </source>
</evidence>
<dbReference type="GO" id="GO:0005789">
    <property type="term" value="C:endoplasmic reticulum membrane"/>
    <property type="evidence" value="ECO:0007669"/>
    <property type="project" value="UniProtKB-SubCell"/>
</dbReference>
<dbReference type="InterPro" id="IPR031468">
    <property type="entry name" value="SMP_LBD"/>
</dbReference>
<keyword evidence="5" id="KW-0445">Lipid transport</keyword>
<dbReference type="AlphaFoldDB" id="A0A4C2EBT1"/>
<comment type="subunit">
    <text evidence="8">Homodimer. Component of the ER-mitochondria encounter structure (ERMES) or MDM complex, composed of MMM1, MDM10, MDM12 and MDM34. A MMM1 homodimer associates with one molecule of MDM12 on each side in a pairwise head-to-tail manner, and the SMP-LTD domains of MMM1 and MDM12 generate a continuous hydrophobic tunnel for phospholipid trafficking.</text>
</comment>
<feature type="domain" description="SMP-LTD" evidence="11">
    <location>
        <begin position="215"/>
        <end position="432"/>
    </location>
</feature>
<sequence>MDSNYTNTDDTWTLNETINFGNGTSIPIDEFLNKALPMHLEALFQDSDPQRPILGVEDLEKILESKKINQNLVSDNALVSNGLFLEILRQQEKNFPQLITATSNSQGSFSSWSFAQGLIVGQLSVVLVLIFFIKFFIFSDSSTKTNPNPAKNSSSTSSSAGLSSESRSFISPHFFMSIMNRKGNEQAESNDDENESSRQIDDILEKTYYNVDTHPAESLDWFNVLIGQTIQQLREEAWKKDNIVYSMNTFIERKAQELPSYLGSIKITELDIGHDFPIFSNCRIQYSPNSNRRKLEAKIDIDLNDRLAVGIETSLLLNYPKPLTASLPINVTVSIIRFQACLTVSLTKAEEFVPTSPKSVDDDDDDDGDDDGYFLMFSFAPEYRMEFETQSLIGARSKLENIPKIGSLMEYQIKKWFVERCVEPRFQFIKLPSVWPRSKNTREGKAEMDEPESGRDMHH</sequence>
<evidence type="ECO:0000256" key="6">
    <source>
        <dbReference type="ARBA" id="ARBA00023121"/>
    </source>
</evidence>
<evidence type="ECO:0000256" key="7">
    <source>
        <dbReference type="ARBA" id="ARBA00023136"/>
    </source>
</evidence>
<evidence type="ECO:0000256" key="5">
    <source>
        <dbReference type="ARBA" id="ARBA00023055"/>
    </source>
</evidence>
<feature type="compositionally biased region" description="Polar residues" evidence="9">
    <location>
        <begin position="143"/>
        <end position="152"/>
    </location>
</feature>
<evidence type="ECO:0000256" key="9">
    <source>
        <dbReference type="SAM" id="MobiDB-lite"/>
    </source>
</evidence>
<gene>
    <name evidence="8 12" type="primary">MMM1</name>
    <name evidence="12" type="ORF">ZYGM_000528</name>
</gene>